<dbReference type="AlphaFoldDB" id="W4H9U9"/>
<name>W4H9U9_APHAT</name>
<accession>W4H9U9</accession>
<dbReference type="InterPro" id="IPR051216">
    <property type="entry name" value="Teneurin"/>
</dbReference>
<dbReference type="Gene3D" id="2.10.25.10">
    <property type="entry name" value="Laminin"/>
    <property type="match status" value="2"/>
</dbReference>
<dbReference type="Pfam" id="PF00053">
    <property type="entry name" value="EGF_laminin"/>
    <property type="match status" value="1"/>
</dbReference>
<evidence type="ECO:0000259" key="6">
    <source>
        <dbReference type="PROSITE" id="PS50026"/>
    </source>
</evidence>
<gene>
    <name evidence="7" type="ORF">H257_01614</name>
</gene>
<dbReference type="GeneID" id="20803610"/>
<keyword evidence="5" id="KW-0732">Signal</keyword>
<feature type="domain" description="EGF-like" evidence="6">
    <location>
        <begin position="17"/>
        <end position="53"/>
    </location>
</feature>
<dbReference type="STRING" id="112090.W4H9U9"/>
<dbReference type="VEuPathDB" id="FungiDB:H257_01614"/>
<dbReference type="PANTHER" id="PTHR11219">
    <property type="entry name" value="TENEURIN AND N-ACETYLGLUCOSAMINE-1-PHOSPHODIESTER ALPHA-N-ACETYLGLUCOSAMINIDASE"/>
    <property type="match status" value="1"/>
</dbReference>
<dbReference type="EMBL" id="KI913115">
    <property type="protein sequence ID" value="ETV88346.1"/>
    <property type="molecule type" value="Genomic_DNA"/>
</dbReference>
<feature type="disulfide bond" evidence="4">
    <location>
        <begin position="43"/>
        <end position="52"/>
    </location>
</feature>
<dbReference type="InterPro" id="IPR000742">
    <property type="entry name" value="EGF"/>
</dbReference>
<dbReference type="PRINTS" id="PR00011">
    <property type="entry name" value="EGFLAMININ"/>
</dbReference>
<dbReference type="PROSITE" id="PS01186">
    <property type="entry name" value="EGF_2"/>
    <property type="match status" value="3"/>
</dbReference>
<protein>
    <recommendedName>
        <fullName evidence="6">EGF-like domain-containing protein</fullName>
    </recommendedName>
</protein>
<dbReference type="CDD" id="cd00055">
    <property type="entry name" value="EGF_Lam"/>
    <property type="match status" value="1"/>
</dbReference>
<evidence type="ECO:0000256" key="1">
    <source>
        <dbReference type="ARBA" id="ARBA00022536"/>
    </source>
</evidence>
<feature type="domain" description="EGF-like" evidence="6">
    <location>
        <begin position="71"/>
        <end position="105"/>
    </location>
</feature>
<evidence type="ECO:0000256" key="4">
    <source>
        <dbReference type="PROSITE-ProRule" id="PRU00076"/>
    </source>
</evidence>
<keyword evidence="2" id="KW-0677">Repeat</keyword>
<keyword evidence="1 4" id="KW-0245">EGF-like domain</keyword>
<organism evidence="7">
    <name type="scientific">Aphanomyces astaci</name>
    <name type="common">Crayfish plague agent</name>
    <dbReference type="NCBI Taxonomy" id="112090"/>
    <lineage>
        <taxon>Eukaryota</taxon>
        <taxon>Sar</taxon>
        <taxon>Stramenopiles</taxon>
        <taxon>Oomycota</taxon>
        <taxon>Saprolegniomycetes</taxon>
        <taxon>Saprolegniales</taxon>
        <taxon>Verrucalvaceae</taxon>
        <taxon>Aphanomyces</taxon>
    </lineage>
</organism>
<feature type="disulfide bond" evidence="4">
    <location>
        <begin position="95"/>
        <end position="104"/>
    </location>
</feature>
<feature type="signal peptide" evidence="5">
    <location>
        <begin position="1"/>
        <end position="19"/>
    </location>
</feature>
<proteinExistence type="predicted"/>
<reference evidence="7" key="1">
    <citation type="submission" date="2013-12" db="EMBL/GenBank/DDBJ databases">
        <title>The Genome Sequence of Aphanomyces astaci APO3.</title>
        <authorList>
            <consortium name="The Broad Institute Genomics Platform"/>
            <person name="Russ C."/>
            <person name="Tyler B."/>
            <person name="van West P."/>
            <person name="Dieguez-Uribeondo J."/>
            <person name="Young S.K."/>
            <person name="Zeng Q."/>
            <person name="Gargeya S."/>
            <person name="Fitzgerald M."/>
            <person name="Abouelleil A."/>
            <person name="Alvarado L."/>
            <person name="Chapman S.B."/>
            <person name="Gainer-Dewar J."/>
            <person name="Goldberg J."/>
            <person name="Griggs A."/>
            <person name="Gujja S."/>
            <person name="Hansen M."/>
            <person name="Howarth C."/>
            <person name="Imamovic A."/>
            <person name="Ireland A."/>
            <person name="Larimer J."/>
            <person name="McCowan C."/>
            <person name="Murphy C."/>
            <person name="Pearson M."/>
            <person name="Poon T.W."/>
            <person name="Priest M."/>
            <person name="Roberts A."/>
            <person name="Saif S."/>
            <person name="Shea T."/>
            <person name="Sykes S."/>
            <person name="Wortman J."/>
            <person name="Nusbaum C."/>
            <person name="Birren B."/>
        </authorList>
    </citation>
    <scope>NUCLEOTIDE SEQUENCE [LARGE SCALE GENOMIC DNA]</scope>
    <source>
        <strain evidence="7">APO3</strain>
    </source>
</reference>
<dbReference type="OrthoDB" id="442731at2759"/>
<dbReference type="InterPro" id="IPR002049">
    <property type="entry name" value="LE_dom"/>
</dbReference>
<evidence type="ECO:0000256" key="5">
    <source>
        <dbReference type="SAM" id="SignalP"/>
    </source>
</evidence>
<sequence length="677" mass="70128">MGRRLVRWWLLPLLAVVHAACPGFNYTNCNGHGVCSSLNQCTCASGWTGVDCGWRTCPSAFPWVEVPSAADVTRVTRRECSNMGKCDRVSGQCQCRPGFGGAACDRQLCANDCSGHGVCQSLQAAAVANGVTYSLWDAARIVGCSCDAGYTGYDCSQRTCPVGGDPVTTRLEVQAISCLCTTCSDVFTVSFQGQTTAPIAASANAVAVQAALNSVTTGVTVIMDGGSSVCGTTGVSTRISFVHYDGAMPAISTATSSSDLILTVQHGGALATYGSAFATVAAYRQSLECSGRGKCNPDTGACQCELTYTSSDGMGNEGPNSDCGYRTATSAAPSCPAGIYTTDFLLGQSSVKCSGHGACSASFQCSCDSGWTGFDCSSRQCPKGRAWFNPPTAVDTAHDTLVECSNVGLCDRAIGMCRCDPLFEGPACNRLTCPNQCSHRGKCASLRQLAARQEANGVILPPSVYGSNPNAISTWDADTIFGCQCGKALTLFGDAPRFTAYDCSELPCPKGDDPWTLNQANEVQAISCTADGGLVSISFRDFSTNMLPFNAAASRVQQALESLPSIGRVSVTMTAGVLCSLASPTTTVSFVTNSGALPYLVVDQSKLTSSGTSVAVSVTRTTTGTTENVECNGRGSCDGSTGQCRCALGYATSDGQGGIGIVADCGYTDPFMTQGEF</sequence>
<dbReference type="SMART" id="SM00181">
    <property type="entry name" value="EGF"/>
    <property type="match status" value="4"/>
</dbReference>
<evidence type="ECO:0000313" key="7">
    <source>
        <dbReference type="EMBL" id="ETV88346.1"/>
    </source>
</evidence>
<dbReference type="RefSeq" id="XP_009823209.1">
    <property type="nucleotide sequence ID" value="XM_009824907.1"/>
</dbReference>
<keyword evidence="3 4" id="KW-1015">Disulfide bond</keyword>
<dbReference type="Gene3D" id="2.60.120.260">
    <property type="entry name" value="Galactose-binding domain-like"/>
    <property type="match status" value="2"/>
</dbReference>
<dbReference type="Pfam" id="PF23106">
    <property type="entry name" value="EGF_Teneurin"/>
    <property type="match status" value="2"/>
</dbReference>
<comment type="caution">
    <text evidence="4">Lacks conserved residue(s) required for the propagation of feature annotation.</text>
</comment>
<evidence type="ECO:0000256" key="3">
    <source>
        <dbReference type="ARBA" id="ARBA00023157"/>
    </source>
</evidence>
<dbReference type="PROSITE" id="PS00022">
    <property type="entry name" value="EGF_1"/>
    <property type="match status" value="3"/>
</dbReference>
<feature type="chain" id="PRO_5004841672" description="EGF-like domain-containing protein" evidence="5">
    <location>
        <begin position="20"/>
        <end position="677"/>
    </location>
</feature>
<dbReference type="InterPro" id="IPR013111">
    <property type="entry name" value="EGF_extracell"/>
</dbReference>
<dbReference type="PANTHER" id="PTHR11219:SF69">
    <property type="entry name" value="TENEURIN-A"/>
    <property type="match status" value="1"/>
</dbReference>
<evidence type="ECO:0000256" key="2">
    <source>
        <dbReference type="ARBA" id="ARBA00022737"/>
    </source>
</evidence>
<dbReference type="Pfam" id="PF07974">
    <property type="entry name" value="EGF_2"/>
    <property type="match status" value="1"/>
</dbReference>
<dbReference type="PROSITE" id="PS50026">
    <property type="entry name" value="EGF_3"/>
    <property type="match status" value="2"/>
</dbReference>